<proteinExistence type="predicted"/>
<organism evidence="1 2">
    <name type="scientific">Scylla paramamosain</name>
    <name type="common">Mud crab</name>
    <dbReference type="NCBI Taxonomy" id="85552"/>
    <lineage>
        <taxon>Eukaryota</taxon>
        <taxon>Metazoa</taxon>
        <taxon>Ecdysozoa</taxon>
        <taxon>Arthropoda</taxon>
        <taxon>Crustacea</taxon>
        <taxon>Multicrustacea</taxon>
        <taxon>Malacostraca</taxon>
        <taxon>Eumalacostraca</taxon>
        <taxon>Eucarida</taxon>
        <taxon>Decapoda</taxon>
        <taxon>Pleocyemata</taxon>
        <taxon>Brachyura</taxon>
        <taxon>Eubrachyura</taxon>
        <taxon>Portunoidea</taxon>
        <taxon>Portunidae</taxon>
        <taxon>Portuninae</taxon>
        <taxon>Scylla</taxon>
    </lineage>
</organism>
<evidence type="ECO:0000313" key="1">
    <source>
        <dbReference type="EMBL" id="KAK8393203.1"/>
    </source>
</evidence>
<dbReference type="Proteomes" id="UP001487740">
    <property type="component" value="Unassembled WGS sequence"/>
</dbReference>
<gene>
    <name evidence="1" type="ORF">O3P69_013303</name>
</gene>
<accession>A0AAW0U181</accession>
<sequence>MNRYTCQNVSEDVRYSVRKIPVDVVDDRVRVARSLFTVITSQQTDMYGMAEAQLVYHSSRCNTMELYGNQVSR</sequence>
<name>A0AAW0U181_SCYPA</name>
<protein>
    <submittedName>
        <fullName evidence="1">Uncharacterized protein</fullName>
    </submittedName>
</protein>
<reference evidence="1 2" key="1">
    <citation type="submission" date="2023-03" db="EMBL/GenBank/DDBJ databases">
        <title>High-quality genome of Scylla paramamosain provides insights in environmental adaptation.</title>
        <authorList>
            <person name="Zhang L."/>
        </authorList>
    </citation>
    <scope>NUCLEOTIDE SEQUENCE [LARGE SCALE GENOMIC DNA]</scope>
    <source>
        <strain evidence="1">LZ_2023a</strain>
        <tissue evidence="1">Muscle</tissue>
    </source>
</reference>
<dbReference type="AlphaFoldDB" id="A0AAW0U181"/>
<comment type="caution">
    <text evidence="1">The sequence shown here is derived from an EMBL/GenBank/DDBJ whole genome shotgun (WGS) entry which is preliminary data.</text>
</comment>
<dbReference type="EMBL" id="JARAKH010000021">
    <property type="protein sequence ID" value="KAK8393203.1"/>
    <property type="molecule type" value="Genomic_DNA"/>
</dbReference>
<evidence type="ECO:0000313" key="2">
    <source>
        <dbReference type="Proteomes" id="UP001487740"/>
    </source>
</evidence>
<keyword evidence="2" id="KW-1185">Reference proteome</keyword>